<dbReference type="AlphaFoldDB" id="A0A545SS35"/>
<dbReference type="GO" id="GO:0016740">
    <property type="term" value="F:transferase activity"/>
    <property type="evidence" value="ECO:0007669"/>
    <property type="project" value="UniProtKB-KW"/>
</dbReference>
<evidence type="ECO:0000256" key="2">
    <source>
        <dbReference type="PIRSR" id="PIRSR617939-2"/>
    </source>
</evidence>
<dbReference type="Proteomes" id="UP000319732">
    <property type="component" value="Unassembled WGS sequence"/>
</dbReference>
<sequence length="154" mass="16958">MSTYYFAYGSNMNPARMATRGMGVVSIQPGRLANLRLSFNMRVANAPGNSHANVVYEAGAEVEGVLYRLTDPAEMVKMDPFESAPRSYSRDIFPIETPAGTVPGWVYIGNQAVLEEGLRPPRDYLEHLLAGRDFLSEPYIARLARTACAGEELP</sequence>
<dbReference type="EMBL" id="VHSG01000033">
    <property type="protein sequence ID" value="TQV67781.1"/>
    <property type="molecule type" value="Genomic_DNA"/>
</dbReference>
<feature type="domain" description="Gamma-glutamylcyclotransferase AIG2-like" evidence="3">
    <location>
        <begin position="5"/>
        <end position="111"/>
    </location>
</feature>
<gene>
    <name evidence="4" type="ORF">FKG94_24955</name>
</gene>
<protein>
    <submittedName>
        <fullName evidence="4">Gamma-glutamylcyclotransferase</fullName>
    </submittedName>
</protein>
<dbReference type="RefSeq" id="WP_142929679.1">
    <property type="nucleotide sequence ID" value="NZ_ML660109.1"/>
</dbReference>
<dbReference type="InterPro" id="IPR036568">
    <property type="entry name" value="GGCT-like_sf"/>
</dbReference>
<dbReference type="InterPro" id="IPR017939">
    <property type="entry name" value="G-Glutamylcylcotransferase"/>
</dbReference>
<dbReference type="PANTHER" id="PTHR12935">
    <property type="entry name" value="GAMMA-GLUTAMYLCYCLOTRANSFERASE"/>
    <property type="match status" value="1"/>
</dbReference>
<dbReference type="OrthoDB" id="5401862at2"/>
<keyword evidence="4" id="KW-0808">Transferase</keyword>
<dbReference type="PANTHER" id="PTHR12935:SF0">
    <property type="entry name" value="GAMMA-GLUTAMYLCYCLOTRANSFERASE"/>
    <property type="match status" value="1"/>
</dbReference>
<dbReference type="CDD" id="cd06661">
    <property type="entry name" value="GGCT_like"/>
    <property type="match status" value="1"/>
</dbReference>
<evidence type="ECO:0000256" key="1">
    <source>
        <dbReference type="ARBA" id="ARBA00023239"/>
    </source>
</evidence>
<dbReference type="Gene3D" id="3.10.490.10">
    <property type="entry name" value="Gamma-glutamyl cyclotransferase-like"/>
    <property type="match status" value="1"/>
</dbReference>
<proteinExistence type="predicted"/>
<dbReference type="SUPFAM" id="SSF110857">
    <property type="entry name" value="Gamma-glutamyl cyclotransferase-like"/>
    <property type="match status" value="1"/>
</dbReference>
<dbReference type="InterPro" id="IPR009288">
    <property type="entry name" value="AIG2-like_dom"/>
</dbReference>
<evidence type="ECO:0000313" key="5">
    <source>
        <dbReference type="Proteomes" id="UP000319732"/>
    </source>
</evidence>
<feature type="binding site" evidence="2">
    <location>
        <begin position="5"/>
        <end position="10"/>
    </location>
    <ligand>
        <name>substrate</name>
    </ligand>
</feature>
<dbReference type="GO" id="GO:0003839">
    <property type="term" value="F:gamma-glutamylcyclotransferase activity"/>
    <property type="evidence" value="ECO:0007669"/>
    <property type="project" value="InterPro"/>
</dbReference>
<dbReference type="Pfam" id="PF06094">
    <property type="entry name" value="GGACT"/>
    <property type="match status" value="1"/>
</dbReference>
<evidence type="ECO:0000259" key="3">
    <source>
        <dbReference type="Pfam" id="PF06094"/>
    </source>
</evidence>
<keyword evidence="1" id="KW-0456">Lyase</keyword>
<keyword evidence="5" id="KW-1185">Reference proteome</keyword>
<organism evidence="4 5">
    <name type="scientific">Exilibacterium tricleocarpae</name>
    <dbReference type="NCBI Taxonomy" id="2591008"/>
    <lineage>
        <taxon>Bacteria</taxon>
        <taxon>Pseudomonadati</taxon>
        <taxon>Pseudomonadota</taxon>
        <taxon>Gammaproteobacteria</taxon>
        <taxon>Cellvibrionales</taxon>
        <taxon>Cellvibrionaceae</taxon>
        <taxon>Exilibacterium</taxon>
    </lineage>
</organism>
<accession>A0A545SS35</accession>
<evidence type="ECO:0000313" key="4">
    <source>
        <dbReference type="EMBL" id="TQV67781.1"/>
    </source>
</evidence>
<comment type="caution">
    <text evidence="4">The sequence shown here is derived from an EMBL/GenBank/DDBJ whole genome shotgun (WGS) entry which is preliminary data.</text>
</comment>
<dbReference type="InterPro" id="IPR013024">
    <property type="entry name" value="GGCT-like"/>
</dbReference>
<reference evidence="4 5" key="1">
    <citation type="submission" date="2019-06" db="EMBL/GenBank/DDBJ databases">
        <title>Whole genome sequence for Cellvibrionaceae sp. R142.</title>
        <authorList>
            <person name="Wang G."/>
        </authorList>
    </citation>
    <scope>NUCLEOTIDE SEQUENCE [LARGE SCALE GENOMIC DNA]</scope>
    <source>
        <strain evidence="4 5">R142</strain>
    </source>
</reference>
<name>A0A545SS35_9GAMM</name>